<dbReference type="EMBL" id="JACEFO010002487">
    <property type="protein sequence ID" value="KAF8657609.1"/>
    <property type="molecule type" value="Genomic_DNA"/>
</dbReference>
<dbReference type="InterPro" id="IPR036236">
    <property type="entry name" value="Znf_C2H2_sf"/>
</dbReference>
<evidence type="ECO:0000256" key="4">
    <source>
        <dbReference type="ARBA" id="ARBA00022771"/>
    </source>
</evidence>
<dbReference type="InterPro" id="IPR008906">
    <property type="entry name" value="HATC_C_dom"/>
</dbReference>
<keyword evidence="5" id="KW-0862">Zinc</keyword>
<evidence type="ECO:0000256" key="7">
    <source>
        <dbReference type="ARBA" id="ARBA00023242"/>
    </source>
</evidence>
<comment type="subunit">
    <text evidence="2">Homodimer.</text>
</comment>
<keyword evidence="6" id="KW-0238">DNA-binding</keyword>
<dbReference type="GO" id="GO:1990837">
    <property type="term" value="F:sequence-specific double-stranded DNA binding"/>
    <property type="evidence" value="ECO:0007669"/>
    <property type="project" value="TreeGrafter"/>
</dbReference>
<dbReference type="PANTHER" id="PTHR34396">
    <property type="entry name" value="OS03G0264950 PROTEIN-RELATED"/>
    <property type="match status" value="1"/>
</dbReference>
<evidence type="ECO:0000256" key="3">
    <source>
        <dbReference type="ARBA" id="ARBA00022723"/>
    </source>
</evidence>
<feature type="region of interest" description="Disordered" evidence="9">
    <location>
        <begin position="448"/>
        <end position="496"/>
    </location>
</feature>
<dbReference type="Pfam" id="PF05699">
    <property type="entry name" value="Dimer_Tnp_hAT"/>
    <property type="match status" value="1"/>
</dbReference>
<name>A0A835AK92_9POAL</name>
<keyword evidence="3" id="KW-0479">Metal-binding</keyword>
<accession>A0A835AK92</accession>
<dbReference type="SUPFAM" id="SSF53098">
    <property type="entry name" value="Ribonuclease H-like"/>
    <property type="match status" value="1"/>
</dbReference>
<feature type="compositionally biased region" description="Basic and acidic residues" evidence="9">
    <location>
        <begin position="459"/>
        <end position="489"/>
    </location>
</feature>
<feature type="compositionally biased region" description="Polar residues" evidence="9">
    <location>
        <begin position="448"/>
        <end position="458"/>
    </location>
</feature>
<sequence>MTQKRPRQHEHASLSDPKQKKLSFLPSGQKKHLGIIDASPEQRFALPGTDDANMMNQEVDQNGSGEILVVPEEKNLASHSISADKNMENQAHREIASSEQVILTNTDWNNQEAKQKYSREETVRVIQVGLDELDTYMEKSAKFSKEEEAFSKVREKMKKKFMECWNICFMHFFMPMVMDPNYRLKHIMSRLDFNTYDDDIEDYLQQMHDTLASLFNEYSNLKEDASSTSGANSSKETAVDGDMLMDFGVKGRSIVFILHNVSCLRLMKIGADCPRPASPQRSATTRPVSREEMAGKVQTKTPRVLYPQLQLPRSGKKDDGMVNGMEDLAGNTNDLTEQEESTDSIPSPLFSGTKLNKRLRSKVWDDFIPTFVDGRITRAECIHCHQIFGGTNGTSSLIRHLTSSCIPAIQKRPKMQEHTSLPCTQKGKIAAGSDLKQTKLSFFTSNQKKCTGTESTAPEQKELALSDIPTDKNRKTQDADQNGSHEEPASPKQNNIALADVSTDNNRMNQPNEEIMLPEQIGIPADMSEKHQEVDEDASHEELIEMLAMHGHLPTMVDQDGFRKVVAWLNPTIKMPSHNNVMVNTLKLFQKEKFKLKEQLAALRSHVCLSVYMWQYDPVLQFLCLRVHYIDDEWEKQQKMILFHAVDSSCHANELSDVILGAIERWDLGGKVFCIILDDAFIDDSVASNIKANLQERNSLAANRSLFVVRYATHLLDQVIQVGLDELGKIMEKLSKRSRHTKGFTPSAVQCPNCKYAPSSEDWWAAKKICSILDDLHKHMDFAPRHPTPANFFDMLWDVKKDVSFKSYLCKDDDTFCKVQEKMQKKFRELWKLCFFHFCMPMVMDPECGLERIRSHIRCSGLDKNVYVHDVGSILDSLFHEYSDQAEDPNNTSGSKTSKGTVVDGDTPEKYQHSDRPMTELDKYLQGPHFTTNEPVGLKGTAGKPSALQWWKEYGLNYPTIARMARDVLALPCISDWKVATRAAALAISESGSKQWVEELVCTQDWLTPAGTASDIEFQFSFFLSLS</sequence>
<evidence type="ECO:0000256" key="1">
    <source>
        <dbReference type="ARBA" id="ARBA00004123"/>
    </source>
</evidence>
<evidence type="ECO:0000256" key="8">
    <source>
        <dbReference type="PROSITE-ProRule" id="PRU00027"/>
    </source>
</evidence>
<dbReference type="PANTHER" id="PTHR34396:SF32">
    <property type="entry name" value="OS09G0382120 PROTEIN"/>
    <property type="match status" value="1"/>
</dbReference>
<feature type="region of interest" description="Disordered" evidence="9">
    <location>
        <begin position="274"/>
        <end position="298"/>
    </location>
</feature>
<dbReference type="InterPro" id="IPR053031">
    <property type="entry name" value="Cuticle_assoc_protein"/>
</dbReference>
<dbReference type="PROSITE" id="PS50808">
    <property type="entry name" value="ZF_BED"/>
    <property type="match status" value="1"/>
</dbReference>
<dbReference type="AlphaFoldDB" id="A0A835AK92"/>
<evidence type="ECO:0000313" key="11">
    <source>
        <dbReference type="EMBL" id="KAF8657609.1"/>
    </source>
</evidence>
<feature type="region of interest" description="Disordered" evidence="9">
    <location>
        <begin position="885"/>
        <end position="914"/>
    </location>
</feature>
<gene>
    <name evidence="11" type="ORF">HU200_059756</name>
</gene>
<feature type="compositionally biased region" description="Polar residues" evidence="9">
    <location>
        <begin position="888"/>
        <end position="900"/>
    </location>
</feature>
<keyword evidence="12" id="KW-1185">Reference proteome</keyword>
<dbReference type="GO" id="GO:0005634">
    <property type="term" value="C:nucleus"/>
    <property type="evidence" value="ECO:0007669"/>
    <property type="project" value="UniProtKB-SubCell"/>
</dbReference>
<comment type="subcellular location">
    <subcellularLocation>
        <location evidence="1">Nucleus</location>
    </subcellularLocation>
</comment>
<evidence type="ECO:0000256" key="9">
    <source>
        <dbReference type="SAM" id="MobiDB-lite"/>
    </source>
</evidence>
<evidence type="ECO:0000256" key="5">
    <source>
        <dbReference type="ARBA" id="ARBA00022833"/>
    </source>
</evidence>
<evidence type="ECO:0000256" key="6">
    <source>
        <dbReference type="ARBA" id="ARBA00023125"/>
    </source>
</evidence>
<dbReference type="Proteomes" id="UP000636709">
    <property type="component" value="Unassembled WGS sequence"/>
</dbReference>
<feature type="region of interest" description="Disordered" evidence="9">
    <location>
        <begin position="1"/>
        <end position="29"/>
    </location>
</feature>
<dbReference type="GO" id="GO:0006357">
    <property type="term" value="P:regulation of transcription by RNA polymerase II"/>
    <property type="evidence" value="ECO:0007669"/>
    <property type="project" value="TreeGrafter"/>
</dbReference>
<dbReference type="InterPro" id="IPR003656">
    <property type="entry name" value="Znf_BED"/>
</dbReference>
<dbReference type="Pfam" id="PF02892">
    <property type="entry name" value="zf-BED"/>
    <property type="match status" value="1"/>
</dbReference>
<feature type="domain" description="BED-type" evidence="10">
    <location>
        <begin position="358"/>
        <end position="412"/>
    </location>
</feature>
<protein>
    <recommendedName>
        <fullName evidence="10">BED-type domain-containing protein</fullName>
    </recommendedName>
</protein>
<evidence type="ECO:0000256" key="2">
    <source>
        <dbReference type="ARBA" id="ARBA00011738"/>
    </source>
</evidence>
<evidence type="ECO:0000313" key="12">
    <source>
        <dbReference type="Proteomes" id="UP000636709"/>
    </source>
</evidence>
<keyword evidence="4 8" id="KW-0863">Zinc-finger</keyword>
<reference evidence="11" key="1">
    <citation type="submission" date="2020-07" db="EMBL/GenBank/DDBJ databases">
        <title>Genome sequence and genetic diversity analysis of an under-domesticated orphan crop, white fonio (Digitaria exilis).</title>
        <authorList>
            <person name="Bennetzen J.L."/>
            <person name="Chen S."/>
            <person name="Ma X."/>
            <person name="Wang X."/>
            <person name="Yssel A.E.J."/>
            <person name="Chaluvadi S.R."/>
            <person name="Johnson M."/>
            <person name="Gangashetty P."/>
            <person name="Hamidou F."/>
            <person name="Sanogo M.D."/>
            <person name="Zwaenepoel A."/>
            <person name="Wallace J."/>
            <person name="Van De Peer Y."/>
            <person name="Van Deynze A."/>
        </authorList>
    </citation>
    <scope>NUCLEOTIDE SEQUENCE</scope>
    <source>
        <tissue evidence="11">Leaves</tissue>
    </source>
</reference>
<dbReference type="SMART" id="SM00614">
    <property type="entry name" value="ZnF_BED"/>
    <property type="match status" value="1"/>
</dbReference>
<dbReference type="InterPro" id="IPR012337">
    <property type="entry name" value="RNaseH-like_sf"/>
</dbReference>
<keyword evidence="7" id="KW-0539">Nucleus</keyword>
<dbReference type="GO" id="GO:0046983">
    <property type="term" value="F:protein dimerization activity"/>
    <property type="evidence" value="ECO:0007669"/>
    <property type="project" value="InterPro"/>
</dbReference>
<dbReference type="Pfam" id="PF14372">
    <property type="entry name" value="hAT-like_RNase-H"/>
    <property type="match status" value="2"/>
</dbReference>
<evidence type="ECO:0000259" key="10">
    <source>
        <dbReference type="PROSITE" id="PS50808"/>
    </source>
</evidence>
<dbReference type="OrthoDB" id="1607513at2759"/>
<comment type="caution">
    <text evidence="11">The sequence shown here is derived from an EMBL/GenBank/DDBJ whole genome shotgun (WGS) entry which is preliminary data.</text>
</comment>
<proteinExistence type="predicted"/>
<dbReference type="SUPFAM" id="SSF57667">
    <property type="entry name" value="beta-beta-alpha zinc fingers"/>
    <property type="match status" value="1"/>
</dbReference>
<dbReference type="GO" id="GO:0008270">
    <property type="term" value="F:zinc ion binding"/>
    <property type="evidence" value="ECO:0007669"/>
    <property type="project" value="UniProtKB-KW"/>
</dbReference>
<feature type="compositionally biased region" description="Basic and acidic residues" evidence="9">
    <location>
        <begin position="9"/>
        <end position="19"/>
    </location>
</feature>
<organism evidence="11 12">
    <name type="scientific">Digitaria exilis</name>
    <dbReference type="NCBI Taxonomy" id="1010633"/>
    <lineage>
        <taxon>Eukaryota</taxon>
        <taxon>Viridiplantae</taxon>
        <taxon>Streptophyta</taxon>
        <taxon>Embryophyta</taxon>
        <taxon>Tracheophyta</taxon>
        <taxon>Spermatophyta</taxon>
        <taxon>Magnoliopsida</taxon>
        <taxon>Liliopsida</taxon>
        <taxon>Poales</taxon>
        <taxon>Poaceae</taxon>
        <taxon>PACMAD clade</taxon>
        <taxon>Panicoideae</taxon>
        <taxon>Panicodae</taxon>
        <taxon>Paniceae</taxon>
        <taxon>Anthephorinae</taxon>
        <taxon>Digitaria</taxon>
    </lineage>
</organism>
<dbReference type="InterPro" id="IPR025525">
    <property type="entry name" value="hAT-like_transposase_RNase-H"/>
</dbReference>